<dbReference type="PANTHER" id="PTHR43297:SF2">
    <property type="entry name" value="DIPEPTIDE TRANSPORT ATP-BINDING PROTEIN DPPD"/>
    <property type="match status" value="1"/>
</dbReference>
<evidence type="ECO:0000256" key="7">
    <source>
        <dbReference type="ARBA" id="ARBA00023136"/>
    </source>
</evidence>
<comment type="subcellular location">
    <subcellularLocation>
        <location evidence="1">Cell inner membrane</location>
        <topology evidence="1">Peripheral membrane protein</topology>
    </subcellularLocation>
</comment>
<comment type="similarity">
    <text evidence="2">Belongs to the ABC transporter superfamily.</text>
</comment>
<dbReference type="InterPro" id="IPR050388">
    <property type="entry name" value="ABC_Ni/Peptide_Import"/>
</dbReference>
<evidence type="ECO:0000256" key="2">
    <source>
        <dbReference type="ARBA" id="ARBA00005417"/>
    </source>
</evidence>
<dbReference type="Proteomes" id="UP000032233">
    <property type="component" value="Unassembled WGS sequence"/>
</dbReference>
<comment type="caution">
    <text evidence="9">The sequence shown here is derived from an EMBL/GenBank/DDBJ whole genome shotgun (WGS) entry which is preliminary data.</text>
</comment>
<dbReference type="GO" id="GO:0015833">
    <property type="term" value="P:peptide transport"/>
    <property type="evidence" value="ECO:0007669"/>
    <property type="project" value="InterPro"/>
</dbReference>
<dbReference type="PROSITE" id="PS50893">
    <property type="entry name" value="ABC_TRANSPORTER_2"/>
    <property type="match status" value="1"/>
</dbReference>
<evidence type="ECO:0000256" key="5">
    <source>
        <dbReference type="ARBA" id="ARBA00022741"/>
    </source>
</evidence>
<dbReference type="GO" id="GO:0005524">
    <property type="term" value="F:ATP binding"/>
    <property type="evidence" value="ECO:0007669"/>
    <property type="project" value="UniProtKB-KW"/>
</dbReference>
<dbReference type="PANTHER" id="PTHR43297">
    <property type="entry name" value="OLIGOPEPTIDE TRANSPORT ATP-BINDING PROTEIN APPD"/>
    <property type="match status" value="1"/>
</dbReference>
<feature type="domain" description="ABC transporter" evidence="8">
    <location>
        <begin position="18"/>
        <end position="269"/>
    </location>
</feature>
<evidence type="ECO:0000256" key="3">
    <source>
        <dbReference type="ARBA" id="ARBA00022448"/>
    </source>
</evidence>
<dbReference type="Pfam" id="PF00005">
    <property type="entry name" value="ABC_tran"/>
    <property type="match status" value="1"/>
</dbReference>
<dbReference type="InParanoid" id="A0A0D2JBP2"/>
<dbReference type="SMART" id="SM00382">
    <property type="entry name" value="AAA"/>
    <property type="match status" value="1"/>
</dbReference>
<dbReference type="Gene3D" id="3.40.50.300">
    <property type="entry name" value="P-loop containing nucleotide triphosphate hydrolases"/>
    <property type="match status" value="1"/>
</dbReference>
<protein>
    <submittedName>
        <fullName evidence="9">Peptide ABC transporter ATP-binding protein</fullName>
    </submittedName>
</protein>
<organism evidence="9 10">
    <name type="scientific">Dethiosulfatarculus sandiegensis</name>
    <dbReference type="NCBI Taxonomy" id="1429043"/>
    <lineage>
        <taxon>Bacteria</taxon>
        <taxon>Pseudomonadati</taxon>
        <taxon>Thermodesulfobacteriota</taxon>
        <taxon>Desulfarculia</taxon>
        <taxon>Desulfarculales</taxon>
        <taxon>Desulfarculaceae</taxon>
        <taxon>Dethiosulfatarculus</taxon>
    </lineage>
</organism>
<dbReference type="InterPro" id="IPR003593">
    <property type="entry name" value="AAA+_ATPase"/>
</dbReference>
<dbReference type="AlphaFoldDB" id="A0A0D2JBP2"/>
<keyword evidence="4" id="KW-1003">Cell membrane</keyword>
<evidence type="ECO:0000313" key="9">
    <source>
        <dbReference type="EMBL" id="KIX15539.1"/>
    </source>
</evidence>
<evidence type="ECO:0000256" key="6">
    <source>
        <dbReference type="ARBA" id="ARBA00022840"/>
    </source>
</evidence>
<dbReference type="EMBL" id="AZAC01000002">
    <property type="protein sequence ID" value="KIX15539.1"/>
    <property type="molecule type" value="Genomic_DNA"/>
</dbReference>
<keyword evidence="6 9" id="KW-0067">ATP-binding</keyword>
<evidence type="ECO:0000256" key="1">
    <source>
        <dbReference type="ARBA" id="ARBA00004417"/>
    </source>
</evidence>
<evidence type="ECO:0000313" key="10">
    <source>
        <dbReference type="Proteomes" id="UP000032233"/>
    </source>
</evidence>
<sequence length="339" mass="37216">MLKTKKGKVAELARDVLLKVENLETCFFTPKGVVRAVDRVSLEVDQGEILGLVGESGSGKTITSLSVLGLVPKPAGKVVGGNIWFKGEDLLEKSEDQMRSLRGSQLTMIPQDPMTSLNPVFNLENQLSEPLILHQGLKGGKLRDRVIEMFKMVRIPSPLRRLKQYPHQFSGGMKQRAMIAMCLSCMPDLIIADEPTTALDVTIQAQILKLLKELQAKTRTAIIFITHDLGVVAGLCTKVAVMYGGMIVEQADVKSIFKSPLHPYTQGLIASVPRLGRKKERLFAIKGQPPNLLNPPSGCRFFPRCSIRVEKCGISLPPISEVEKGRLVRCFKPGPALGI</sequence>
<dbReference type="NCBIfam" id="TIGR01727">
    <property type="entry name" value="oligo_HPY"/>
    <property type="match status" value="1"/>
</dbReference>
<reference evidence="9 10" key="1">
    <citation type="submission" date="2013-11" db="EMBL/GenBank/DDBJ databases">
        <title>Metagenomic analysis of a methanogenic consortium involved in long chain n-alkane degradation.</title>
        <authorList>
            <person name="Davidova I.A."/>
            <person name="Callaghan A.V."/>
            <person name="Wawrik B."/>
            <person name="Pruitt S."/>
            <person name="Marks C."/>
            <person name="Duncan K.E."/>
            <person name="Suflita J.M."/>
        </authorList>
    </citation>
    <scope>NUCLEOTIDE SEQUENCE [LARGE SCALE GENOMIC DNA]</scope>
    <source>
        <strain evidence="9 10">SPR</strain>
    </source>
</reference>
<dbReference type="GO" id="GO:0005886">
    <property type="term" value="C:plasma membrane"/>
    <property type="evidence" value="ECO:0007669"/>
    <property type="project" value="UniProtKB-SubCell"/>
</dbReference>
<gene>
    <name evidence="9" type="primary">dppD</name>
    <name evidence="9" type="ORF">X474_02135</name>
</gene>
<dbReference type="STRING" id="1429043.X474_02135"/>
<dbReference type="Pfam" id="PF08352">
    <property type="entry name" value="oligo_HPY"/>
    <property type="match status" value="1"/>
</dbReference>
<dbReference type="FunFam" id="3.40.50.300:FF:000016">
    <property type="entry name" value="Oligopeptide ABC transporter ATP-binding component"/>
    <property type="match status" value="1"/>
</dbReference>
<dbReference type="SUPFAM" id="SSF52540">
    <property type="entry name" value="P-loop containing nucleoside triphosphate hydrolases"/>
    <property type="match status" value="1"/>
</dbReference>
<keyword evidence="3" id="KW-0813">Transport</keyword>
<keyword evidence="7" id="KW-0472">Membrane</keyword>
<dbReference type="CDD" id="cd03257">
    <property type="entry name" value="ABC_NikE_OppD_transporters"/>
    <property type="match status" value="1"/>
</dbReference>
<keyword evidence="10" id="KW-1185">Reference proteome</keyword>
<accession>A0A0D2JBP2</accession>
<proteinExistence type="inferred from homology"/>
<dbReference type="RefSeq" id="WP_231688276.1">
    <property type="nucleotide sequence ID" value="NZ_AZAC01000002.1"/>
</dbReference>
<evidence type="ECO:0000256" key="4">
    <source>
        <dbReference type="ARBA" id="ARBA00022475"/>
    </source>
</evidence>
<dbReference type="InterPro" id="IPR017871">
    <property type="entry name" value="ABC_transporter-like_CS"/>
</dbReference>
<dbReference type="InterPro" id="IPR003439">
    <property type="entry name" value="ABC_transporter-like_ATP-bd"/>
</dbReference>
<dbReference type="PROSITE" id="PS00211">
    <property type="entry name" value="ABC_TRANSPORTER_1"/>
    <property type="match status" value="1"/>
</dbReference>
<evidence type="ECO:0000259" key="8">
    <source>
        <dbReference type="PROSITE" id="PS50893"/>
    </source>
</evidence>
<keyword evidence="5" id="KW-0547">Nucleotide-binding</keyword>
<dbReference type="GO" id="GO:0016887">
    <property type="term" value="F:ATP hydrolysis activity"/>
    <property type="evidence" value="ECO:0007669"/>
    <property type="project" value="InterPro"/>
</dbReference>
<name>A0A0D2JBP2_9BACT</name>
<dbReference type="InterPro" id="IPR027417">
    <property type="entry name" value="P-loop_NTPase"/>
</dbReference>
<dbReference type="PATRIC" id="fig|1429043.3.peg.449"/>
<dbReference type="InterPro" id="IPR013563">
    <property type="entry name" value="Oligopep_ABC_C"/>
</dbReference>